<accession>A0A5R9PHV5</accession>
<evidence type="ECO:0000256" key="2">
    <source>
        <dbReference type="ARBA" id="ARBA00022598"/>
    </source>
</evidence>
<dbReference type="SUPFAM" id="SSF56091">
    <property type="entry name" value="DNA ligase/mRNA capping enzyme, catalytic domain"/>
    <property type="match status" value="1"/>
</dbReference>
<keyword evidence="11" id="KW-1185">Reference proteome</keyword>
<dbReference type="CDD" id="cd08041">
    <property type="entry name" value="OBF_kDNA_ligase_like"/>
    <property type="match status" value="1"/>
</dbReference>
<dbReference type="STRING" id="1123377.GCA_000423885_00938"/>
<keyword evidence="7" id="KW-0732">Signal</keyword>
<feature type="signal peptide" evidence="7">
    <location>
        <begin position="1"/>
        <end position="24"/>
    </location>
</feature>
<dbReference type="CDD" id="cd07896">
    <property type="entry name" value="Adenylation_kDNA_ligase_like"/>
    <property type="match status" value="1"/>
</dbReference>
<dbReference type="PANTHER" id="PTHR47810">
    <property type="entry name" value="DNA LIGASE"/>
    <property type="match status" value="1"/>
</dbReference>
<evidence type="ECO:0000256" key="7">
    <source>
        <dbReference type="SAM" id="SignalP"/>
    </source>
</evidence>
<dbReference type="InterPro" id="IPR012310">
    <property type="entry name" value="DNA_ligase_ATP-dep_cent"/>
</dbReference>
<keyword evidence="3" id="KW-0235">DNA replication</keyword>
<dbReference type="InterPro" id="IPR012340">
    <property type="entry name" value="NA-bd_OB-fold"/>
</dbReference>
<evidence type="ECO:0000256" key="3">
    <source>
        <dbReference type="ARBA" id="ARBA00022705"/>
    </source>
</evidence>
<name>A0A5R9PHV5_9GAMM</name>
<dbReference type="NCBIfam" id="NF006592">
    <property type="entry name" value="PRK09125.1"/>
    <property type="match status" value="1"/>
</dbReference>
<dbReference type="Pfam" id="PF01068">
    <property type="entry name" value="DNA_ligase_A_M"/>
    <property type="match status" value="1"/>
</dbReference>
<dbReference type="SUPFAM" id="SSF50249">
    <property type="entry name" value="Nucleic acid-binding proteins"/>
    <property type="match status" value="1"/>
</dbReference>
<keyword evidence="5" id="KW-0234">DNA repair</keyword>
<dbReference type="Proteomes" id="UP000308508">
    <property type="component" value="Unassembled WGS sequence"/>
</dbReference>
<dbReference type="InterPro" id="IPR029319">
    <property type="entry name" value="DNA_ligase_OB"/>
</dbReference>
<dbReference type="GO" id="GO:0006260">
    <property type="term" value="P:DNA replication"/>
    <property type="evidence" value="ECO:0007669"/>
    <property type="project" value="UniProtKB-KW"/>
</dbReference>
<keyword evidence="4" id="KW-0227">DNA damage</keyword>
<proteinExistence type="predicted"/>
<protein>
    <submittedName>
        <fullName evidence="10">DNA ligase</fullName>
    </submittedName>
</protein>
<gene>
    <name evidence="10" type="ORF">E5S66_03520</name>
</gene>
<dbReference type="Pfam" id="PF14743">
    <property type="entry name" value="DNA_ligase_OB_2"/>
    <property type="match status" value="1"/>
</dbReference>
<keyword evidence="2 10" id="KW-0436">Ligase</keyword>
<dbReference type="Gene3D" id="3.30.470.30">
    <property type="entry name" value="DNA ligase/mRNA capping enzyme"/>
    <property type="match status" value="1"/>
</dbReference>
<evidence type="ECO:0000256" key="4">
    <source>
        <dbReference type="ARBA" id="ARBA00022763"/>
    </source>
</evidence>
<evidence type="ECO:0000256" key="1">
    <source>
        <dbReference type="ARBA" id="ARBA00001968"/>
    </source>
</evidence>
<dbReference type="AlphaFoldDB" id="A0A5R9PHV5"/>
<evidence type="ECO:0000313" key="10">
    <source>
        <dbReference type="EMBL" id="TLX23104.1"/>
    </source>
</evidence>
<comment type="caution">
    <text evidence="10">The sequence shown here is derived from an EMBL/GenBank/DDBJ whole genome shotgun (WGS) entry which is preliminary data.</text>
</comment>
<evidence type="ECO:0000256" key="5">
    <source>
        <dbReference type="ARBA" id="ARBA00023204"/>
    </source>
</evidence>
<comment type="cofactor">
    <cofactor evidence="1">
        <name>a divalent metal cation</name>
        <dbReference type="ChEBI" id="CHEBI:60240"/>
    </cofactor>
</comment>
<evidence type="ECO:0000259" key="8">
    <source>
        <dbReference type="Pfam" id="PF01068"/>
    </source>
</evidence>
<dbReference type="GO" id="GO:0005524">
    <property type="term" value="F:ATP binding"/>
    <property type="evidence" value="ECO:0007669"/>
    <property type="project" value="InterPro"/>
</dbReference>
<comment type="catalytic activity">
    <reaction evidence="6">
        <text>ATP + (deoxyribonucleotide)n-3'-hydroxyl + 5'-phospho-(deoxyribonucleotide)m = (deoxyribonucleotide)n+m + AMP + diphosphate.</text>
        <dbReference type="EC" id="6.5.1.1"/>
    </reaction>
</comment>
<dbReference type="Gene3D" id="2.40.50.140">
    <property type="entry name" value="Nucleic acid-binding proteins"/>
    <property type="match status" value="1"/>
</dbReference>
<organism evidence="10 11">
    <name type="scientific">Thermomonas fusca</name>
    <dbReference type="NCBI Taxonomy" id="215690"/>
    <lineage>
        <taxon>Bacteria</taxon>
        <taxon>Pseudomonadati</taxon>
        <taxon>Pseudomonadota</taxon>
        <taxon>Gammaproteobacteria</taxon>
        <taxon>Lysobacterales</taxon>
        <taxon>Lysobacteraceae</taxon>
        <taxon>Thermomonas</taxon>
    </lineage>
</organism>
<feature type="domain" description="DNA ligase OB-like" evidence="9">
    <location>
        <begin position="215"/>
        <end position="280"/>
    </location>
</feature>
<dbReference type="InterPro" id="IPR050326">
    <property type="entry name" value="NAD_dep_DNA_ligaseB"/>
</dbReference>
<dbReference type="EMBL" id="SROY01000001">
    <property type="protein sequence ID" value="TLX23104.1"/>
    <property type="molecule type" value="Genomic_DNA"/>
</dbReference>
<dbReference type="Gene3D" id="3.30.1490.70">
    <property type="match status" value="1"/>
</dbReference>
<dbReference type="RefSeq" id="WP_138347526.1">
    <property type="nucleotide sequence ID" value="NZ_SROY01000001.1"/>
</dbReference>
<feature type="domain" description="ATP-dependent DNA ligase family profile" evidence="8">
    <location>
        <begin position="31"/>
        <end position="201"/>
    </location>
</feature>
<feature type="chain" id="PRO_5024450636" evidence="7">
    <location>
        <begin position="25"/>
        <end position="283"/>
    </location>
</feature>
<reference evidence="10 11" key="1">
    <citation type="submission" date="2019-04" db="EMBL/GenBank/DDBJ databases">
        <authorList>
            <person name="Grouzdev D.S."/>
            <person name="Nazina T.N."/>
        </authorList>
    </citation>
    <scope>NUCLEOTIDE SEQUENCE [LARGE SCALE GENOMIC DNA]</scope>
    <source>
        <strain evidence="10 11">SHC 3-19</strain>
    </source>
</reference>
<dbReference type="GO" id="GO:0006281">
    <property type="term" value="P:DNA repair"/>
    <property type="evidence" value="ECO:0007669"/>
    <property type="project" value="UniProtKB-KW"/>
</dbReference>
<dbReference type="GO" id="GO:0006310">
    <property type="term" value="P:DNA recombination"/>
    <property type="evidence" value="ECO:0007669"/>
    <property type="project" value="InterPro"/>
</dbReference>
<evidence type="ECO:0000259" key="9">
    <source>
        <dbReference type="Pfam" id="PF14743"/>
    </source>
</evidence>
<dbReference type="PANTHER" id="PTHR47810:SF1">
    <property type="entry name" value="DNA LIGASE B"/>
    <property type="match status" value="1"/>
</dbReference>
<evidence type="ECO:0000256" key="6">
    <source>
        <dbReference type="ARBA" id="ARBA00034003"/>
    </source>
</evidence>
<evidence type="ECO:0000313" key="11">
    <source>
        <dbReference type="Proteomes" id="UP000308508"/>
    </source>
</evidence>
<sequence>MEPRTALLALLLSAALLSPSPTLAATPLPAPMLATRFHQVGDVAGWLVSEKLDGVRARWDGRRLLTRNGDPIDAPGWFTAGWPAQAIEGELWIARGRFQRASDLVRALRPDEAGWRQMRFMAFDLPGDAGVFAQRAQRLRLLVAATNAPTLRAIAQTRVANRAALDAQLRAVVAAGGEGLMLHRTDGRYVGGRSDGLLKYKPVADAEARVIGYRPGQGKYAGQVGALLVEDAHGRRFALGSGLSDAERRQPPRPGQWVTYRYNGLTAKGTPRFARYLRVRTRD</sequence>
<dbReference type="GO" id="GO:0003910">
    <property type="term" value="F:DNA ligase (ATP) activity"/>
    <property type="evidence" value="ECO:0007669"/>
    <property type="project" value="UniProtKB-EC"/>
</dbReference>